<organism evidence="5 6">
    <name type="scientific">Acetobacter fallax</name>
    <dbReference type="NCBI Taxonomy" id="1737473"/>
    <lineage>
        <taxon>Bacteria</taxon>
        <taxon>Pseudomonadati</taxon>
        <taxon>Pseudomonadota</taxon>
        <taxon>Alphaproteobacteria</taxon>
        <taxon>Acetobacterales</taxon>
        <taxon>Acetobacteraceae</taxon>
        <taxon>Acetobacter</taxon>
    </lineage>
</organism>
<dbReference type="NCBIfam" id="TIGR02991">
    <property type="entry name" value="ectoine_eutB"/>
    <property type="match status" value="1"/>
</dbReference>
<dbReference type="InterPro" id="IPR036052">
    <property type="entry name" value="TrpB-like_PALP_sf"/>
</dbReference>
<accession>A0ABX0KC46</accession>
<evidence type="ECO:0000313" key="6">
    <source>
        <dbReference type="Proteomes" id="UP000615326"/>
    </source>
</evidence>
<gene>
    <name evidence="5" type="primary">eutB</name>
    <name evidence="5" type="ORF">GOB84_15835</name>
</gene>
<dbReference type="InterPro" id="IPR050147">
    <property type="entry name" value="Ser/Thr_Dehydratase"/>
</dbReference>
<name>A0ABX0KC46_9PROT</name>
<dbReference type="Gene3D" id="3.40.50.1100">
    <property type="match status" value="2"/>
</dbReference>
<evidence type="ECO:0000256" key="2">
    <source>
        <dbReference type="ARBA" id="ARBA00022898"/>
    </source>
</evidence>
<comment type="cofactor">
    <cofactor evidence="1">
        <name>pyridoxal 5'-phosphate</name>
        <dbReference type="ChEBI" id="CHEBI:597326"/>
    </cofactor>
</comment>
<dbReference type="Proteomes" id="UP000615326">
    <property type="component" value="Unassembled WGS sequence"/>
</dbReference>
<proteinExistence type="predicted"/>
<dbReference type="PROSITE" id="PS00165">
    <property type="entry name" value="DEHYDRATASE_SER_THR"/>
    <property type="match status" value="1"/>
</dbReference>
<dbReference type="CDD" id="cd01562">
    <property type="entry name" value="Thr-dehyd"/>
    <property type="match status" value="1"/>
</dbReference>
<dbReference type="InterPro" id="IPR001926">
    <property type="entry name" value="TrpB-like_PALP"/>
</dbReference>
<evidence type="ECO:0000256" key="3">
    <source>
        <dbReference type="ARBA" id="ARBA00023239"/>
    </source>
</evidence>
<keyword evidence="2" id="KW-0663">Pyridoxal phosphate</keyword>
<reference evidence="5 6" key="1">
    <citation type="journal article" date="2020" name="Int. J. Syst. Evol. Microbiol.">
        <title>Novel acetic acid bacteria from cider fermentations: Acetobacter conturbans sp. nov. and Acetobacter fallax sp. nov.</title>
        <authorList>
            <person name="Sombolestani A.S."/>
            <person name="Cleenwerck I."/>
            <person name="Cnockaert M."/>
            <person name="Borremans W."/>
            <person name="Wieme A.D."/>
            <person name="De Vuyst L."/>
            <person name="Vandamme P."/>
        </authorList>
    </citation>
    <scope>NUCLEOTIDE SEQUENCE [LARGE SCALE GENOMIC DNA]</scope>
    <source>
        <strain evidence="5 6">LMG 1637</strain>
    </source>
</reference>
<evidence type="ECO:0000256" key="1">
    <source>
        <dbReference type="ARBA" id="ARBA00001933"/>
    </source>
</evidence>
<dbReference type="InterPro" id="IPR000634">
    <property type="entry name" value="Ser/Thr_deHydtase_PyrdxlP-BS"/>
</dbReference>
<dbReference type="RefSeq" id="WP_173578450.1">
    <property type="nucleotide sequence ID" value="NZ_WOSW01000047.1"/>
</dbReference>
<feature type="domain" description="Tryptophan synthase beta chain-like PALP" evidence="4">
    <location>
        <begin position="18"/>
        <end position="304"/>
    </location>
</feature>
<dbReference type="PANTHER" id="PTHR48078">
    <property type="entry name" value="THREONINE DEHYDRATASE, MITOCHONDRIAL-RELATED"/>
    <property type="match status" value="1"/>
</dbReference>
<evidence type="ECO:0000313" key="5">
    <source>
        <dbReference type="EMBL" id="NHO33985.1"/>
    </source>
</evidence>
<dbReference type="EMBL" id="WOSW01000047">
    <property type="protein sequence ID" value="NHO33985.1"/>
    <property type="molecule type" value="Genomic_DNA"/>
</dbReference>
<keyword evidence="3" id="KW-0456">Lyase</keyword>
<dbReference type="NCBIfam" id="NF005680">
    <property type="entry name" value="PRK07476.1"/>
    <property type="match status" value="1"/>
</dbReference>
<comment type="caution">
    <text evidence="5">The sequence shown here is derived from an EMBL/GenBank/DDBJ whole genome shotgun (WGS) entry which is preliminary data.</text>
</comment>
<dbReference type="InterPro" id="IPR014333">
    <property type="entry name" value="Ectoine_EutB"/>
</dbReference>
<dbReference type="PANTHER" id="PTHR48078:SF6">
    <property type="entry name" value="L-THREONINE DEHYDRATASE CATABOLIC TDCB"/>
    <property type="match status" value="1"/>
</dbReference>
<keyword evidence="6" id="KW-1185">Reference proteome</keyword>
<dbReference type="SUPFAM" id="SSF53686">
    <property type="entry name" value="Tryptophan synthase beta subunit-like PLP-dependent enzymes"/>
    <property type="match status" value="1"/>
</dbReference>
<sequence length="322" mass="34021">MTLPALRDVIAASRRLHGHIVRTPLMPSASLSARSGAEILLKLETRQTTGSFKLRGATNTLLLSGRHAKGVVAASTGNHARALAYAAREMSKPCVVCMSSLVPENKVVAVRALGADVRIVGRSQDDAQDEVDRLVISEGLLPVPPFDDERVIAGQGTIALEILEDRPDVDTLLVPLSGGGLAGGIAMAARSIKPSIRVVGISMEKGAAMASSLRAGHPVAVTEEPGLADSLGGGIGIPNRYTFDLCRTYLDDVILLTEDEIARGIRHAYMEEQEIVEGAGAVGLAALLCSRLNVSGTVAVIISGKNIDMIRHRQLVSEYRNV</sequence>
<dbReference type="Pfam" id="PF00291">
    <property type="entry name" value="PALP"/>
    <property type="match status" value="1"/>
</dbReference>
<protein>
    <submittedName>
        <fullName evidence="5">Hydroxyectoine utilization dehydratase EutB</fullName>
    </submittedName>
</protein>
<evidence type="ECO:0000259" key="4">
    <source>
        <dbReference type="Pfam" id="PF00291"/>
    </source>
</evidence>